<dbReference type="InterPro" id="IPR003347">
    <property type="entry name" value="JmjC_dom"/>
</dbReference>
<evidence type="ECO:0000256" key="3">
    <source>
        <dbReference type="ARBA" id="ARBA00022723"/>
    </source>
</evidence>
<evidence type="ECO:0000256" key="12">
    <source>
        <dbReference type="SAM" id="MobiDB-lite"/>
    </source>
</evidence>
<comment type="caution">
    <text evidence="14">The sequence shown here is derived from an EMBL/GenBank/DDBJ whole genome shotgun (WGS) entry which is preliminary data.</text>
</comment>
<keyword evidence="9" id="KW-0804">Transcription</keyword>
<proteinExistence type="inferred from homology"/>
<comment type="similarity">
    <text evidence="11">Belongs to the JMJD6 family.</text>
</comment>
<dbReference type="AlphaFoldDB" id="A0A9P0L4C9"/>
<keyword evidence="6" id="KW-0560">Oxidoreductase</keyword>
<accession>A0A9P0L4C9</accession>
<evidence type="ECO:0000256" key="11">
    <source>
        <dbReference type="ARBA" id="ARBA00038068"/>
    </source>
</evidence>
<dbReference type="OrthoDB" id="424465at2759"/>
<dbReference type="PANTHER" id="PTHR12480:SF32">
    <property type="entry name" value="BIFUNCTIONAL ARGININE DEMETHYLASE AND LYSYL-HYDROXYLASE JMJD6"/>
    <property type="match status" value="1"/>
</dbReference>
<evidence type="ECO:0000256" key="5">
    <source>
        <dbReference type="ARBA" id="ARBA00022964"/>
    </source>
</evidence>
<evidence type="ECO:0000256" key="6">
    <source>
        <dbReference type="ARBA" id="ARBA00023002"/>
    </source>
</evidence>
<evidence type="ECO:0000256" key="9">
    <source>
        <dbReference type="ARBA" id="ARBA00023163"/>
    </source>
</evidence>
<dbReference type="GO" id="GO:0005634">
    <property type="term" value="C:nucleus"/>
    <property type="evidence" value="ECO:0007669"/>
    <property type="project" value="UniProtKB-SubCell"/>
</dbReference>
<dbReference type="GO" id="GO:0046872">
    <property type="term" value="F:metal ion binding"/>
    <property type="evidence" value="ECO:0007669"/>
    <property type="project" value="UniProtKB-KW"/>
</dbReference>
<dbReference type="GO" id="GO:0005737">
    <property type="term" value="C:cytoplasm"/>
    <property type="evidence" value="ECO:0007669"/>
    <property type="project" value="TreeGrafter"/>
</dbReference>
<keyword evidence="3" id="KW-0479">Metal-binding</keyword>
<dbReference type="EMBL" id="CAKOFQ010007059">
    <property type="protein sequence ID" value="CAH1989246.1"/>
    <property type="molecule type" value="Genomic_DNA"/>
</dbReference>
<keyword evidence="5" id="KW-0223">Dioxygenase</keyword>
<evidence type="ECO:0000256" key="2">
    <source>
        <dbReference type="ARBA" id="ARBA00004123"/>
    </source>
</evidence>
<sequence length="419" mass="48189">MMDEAEFGHRARKRIREVKKKARPELNTKGAWRQQGYASHFEKFKQFTDNCERISVTSCSPQDFITYYEHPYKPVVITGCQERWKAKEKWTLEKLAKKYRNQKFKCGEDNEGYSVKLKMKYYIHYMLTTKDDSPLYIFDSNFGEHRRRKKLLEDYEVPPYFHDDLLKYSGESKRPPYRWFVMGPARSGTGIHIDPLGTSAWNALVVGHKRWCLFPTQTSKDLLKVTAPLGGKQCDEAITWFNFIYPKTKEPDWPSDCKPVEILQKPGETVFVPGGWWHVVLNLDTTIAVTQNFCSRTNFPVVWHKTARGRAKLSKKWLKALKKHVPSLAATAEKINLEQPSGVASDSSSNSSSSSSSDSNSSESEVDDDSGQESLSTSKNKRKSDCDPEPNKNVSSKLVRTWELEIELCVLQNNLNTVF</sequence>
<dbReference type="PROSITE" id="PS51184">
    <property type="entry name" value="JMJC"/>
    <property type="match status" value="1"/>
</dbReference>
<evidence type="ECO:0000256" key="8">
    <source>
        <dbReference type="ARBA" id="ARBA00023015"/>
    </source>
</evidence>
<dbReference type="Gene3D" id="2.60.120.650">
    <property type="entry name" value="Cupin"/>
    <property type="match status" value="1"/>
</dbReference>
<dbReference type="GO" id="GO:0106140">
    <property type="term" value="F:P-TEFb complex binding"/>
    <property type="evidence" value="ECO:0007669"/>
    <property type="project" value="TreeGrafter"/>
</dbReference>
<organism evidence="14 15">
    <name type="scientific">Acanthoscelides obtectus</name>
    <name type="common">Bean weevil</name>
    <name type="synonym">Bruchus obtectus</name>
    <dbReference type="NCBI Taxonomy" id="200917"/>
    <lineage>
        <taxon>Eukaryota</taxon>
        <taxon>Metazoa</taxon>
        <taxon>Ecdysozoa</taxon>
        <taxon>Arthropoda</taxon>
        <taxon>Hexapoda</taxon>
        <taxon>Insecta</taxon>
        <taxon>Pterygota</taxon>
        <taxon>Neoptera</taxon>
        <taxon>Endopterygota</taxon>
        <taxon>Coleoptera</taxon>
        <taxon>Polyphaga</taxon>
        <taxon>Cucujiformia</taxon>
        <taxon>Chrysomeloidea</taxon>
        <taxon>Chrysomelidae</taxon>
        <taxon>Bruchinae</taxon>
        <taxon>Bruchini</taxon>
        <taxon>Acanthoscelides</taxon>
    </lineage>
</organism>
<evidence type="ECO:0000256" key="10">
    <source>
        <dbReference type="ARBA" id="ARBA00023242"/>
    </source>
</evidence>
<dbReference type="GO" id="GO:0033749">
    <property type="term" value="F:histone H4R3 demethylase activity"/>
    <property type="evidence" value="ECO:0007669"/>
    <property type="project" value="TreeGrafter"/>
</dbReference>
<dbReference type="PANTHER" id="PTHR12480">
    <property type="entry name" value="ARGININE DEMETHYLASE AND LYSYL-HYDROXYLASE JMJD"/>
    <property type="match status" value="1"/>
</dbReference>
<reference evidence="14" key="1">
    <citation type="submission" date="2022-03" db="EMBL/GenBank/DDBJ databases">
        <authorList>
            <person name="Sayadi A."/>
        </authorList>
    </citation>
    <scope>NUCLEOTIDE SEQUENCE</scope>
</reference>
<keyword evidence="7" id="KW-0408">Iron</keyword>
<keyword evidence="8" id="KW-0805">Transcription regulation</keyword>
<keyword evidence="10" id="KW-0539">Nucleus</keyword>
<evidence type="ECO:0000256" key="4">
    <source>
        <dbReference type="ARBA" id="ARBA00022853"/>
    </source>
</evidence>
<keyword evidence="15" id="KW-1185">Reference proteome</keyword>
<dbReference type="InterPro" id="IPR050910">
    <property type="entry name" value="JMJD6_ArgDemeth/LysHydrox"/>
</dbReference>
<evidence type="ECO:0000313" key="15">
    <source>
        <dbReference type="Proteomes" id="UP001152888"/>
    </source>
</evidence>
<evidence type="ECO:0000313" key="14">
    <source>
        <dbReference type="EMBL" id="CAH1989246.1"/>
    </source>
</evidence>
<gene>
    <name evidence="14" type="ORF">ACAOBT_LOCUS18914</name>
</gene>
<dbReference type="FunFam" id="2.60.120.650:FF:000010">
    <property type="entry name" value="bifunctional arginine demethylase and lysyl-hydroxylase JMJD6 isoform X2"/>
    <property type="match status" value="1"/>
</dbReference>
<feature type="compositionally biased region" description="Low complexity" evidence="12">
    <location>
        <begin position="345"/>
        <end position="363"/>
    </location>
</feature>
<dbReference type="Gene3D" id="1.20.1280.270">
    <property type="match status" value="1"/>
</dbReference>
<dbReference type="SUPFAM" id="SSF51197">
    <property type="entry name" value="Clavaminate synthase-like"/>
    <property type="match status" value="1"/>
</dbReference>
<dbReference type="Proteomes" id="UP001152888">
    <property type="component" value="Unassembled WGS sequence"/>
</dbReference>
<dbReference type="Pfam" id="PF02373">
    <property type="entry name" value="JmjC"/>
    <property type="match status" value="1"/>
</dbReference>
<keyword evidence="4" id="KW-0156">Chromatin regulator</keyword>
<name>A0A9P0L4C9_ACAOB</name>
<evidence type="ECO:0000256" key="1">
    <source>
        <dbReference type="ARBA" id="ARBA00001954"/>
    </source>
</evidence>
<comment type="subcellular location">
    <subcellularLocation>
        <location evidence="2">Nucleus</location>
    </subcellularLocation>
</comment>
<protein>
    <recommendedName>
        <fullName evidence="13">JmjC domain-containing protein</fullName>
    </recommendedName>
</protein>
<comment type="cofactor">
    <cofactor evidence="1">
        <name>Fe(2+)</name>
        <dbReference type="ChEBI" id="CHEBI:29033"/>
    </cofactor>
</comment>
<dbReference type="SMART" id="SM00558">
    <property type="entry name" value="JmjC"/>
    <property type="match status" value="1"/>
</dbReference>
<evidence type="ECO:0000259" key="13">
    <source>
        <dbReference type="PROSITE" id="PS51184"/>
    </source>
</evidence>
<feature type="region of interest" description="Disordered" evidence="12">
    <location>
        <begin position="339"/>
        <end position="395"/>
    </location>
</feature>
<evidence type="ECO:0000256" key="7">
    <source>
        <dbReference type="ARBA" id="ARBA00023004"/>
    </source>
</evidence>
<feature type="domain" description="JmjC" evidence="13">
    <location>
        <begin position="146"/>
        <end position="310"/>
    </location>
</feature>
<dbReference type="GO" id="GO:0006909">
    <property type="term" value="P:phagocytosis"/>
    <property type="evidence" value="ECO:0007669"/>
    <property type="project" value="TreeGrafter"/>
</dbReference>